<keyword evidence="1" id="KW-0472">Membrane</keyword>
<proteinExistence type="predicted"/>
<organism evidence="3 5">
    <name type="scientific">Caballeronia sordidicola</name>
    <name type="common">Burkholderia sordidicola</name>
    <dbReference type="NCBI Taxonomy" id="196367"/>
    <lineage>
        <taxon>Bacteria</taxon>
        <taxon>Pseudomonadati</taxon>
        <taxon>Pseudomonadota</taxon>
        <taxon>Betaproteobacteria</taxon>
        <taxon>Burkholderiales</taxon>
        <taxon>Burkholderiaceae</taxon>
        <taxon>Caballeronia</taxon>
    </lineage>
</organism>
<evidence type="ECO:0000313" key="2">
    <source>
        <dbReference type="EMBL" id="OTP65511.1"/>
    </source>
</evidence>
<dbReference type="Proteomes" id="UP000195221">
    <property type="component" value="Unassembled WGS sequence"/>
</dbReference>
<reference evidence="2 4" key="1">
    <citation type="submission" date="2017-03" db="EMBL/GenBank/DDBJ databases">
        <title>Genome analysis of strain PAMC 26510.</title>
        <authorList>
            <person name="Oh H.-M."/>
            <person name="Yang J.-A."/>
        </authorList>
    </citation>
    <scope>NUCLEOTIDE SEQUENCE [LARGE SCALE GENOMIC DNA]</scope>
    <source>
        <strain evidence="2 4">PAMC 26510</strain>
    </source>
</reference>
<dbReference type="Proteomes" id="UP000194546">
    <property type="component" value="Unassembled WGS sequence"/>
</dbReference>
<protein>
    <submittedName>
        <fullName evidence="3">Uncharacterized protein</fullName>
    </submittedName>
</protein>
<evidence type="ECO:0000256" key="1">
    <source>
        <dbReference type="SAM" id="Phobius"/>
    </source>
</evidence>
<gene>
    <name evidence="2" type="ORF">PAMC26510_37855</name>
    <name evidence="3" type="ORF">PAMC26577_34745</name>
</gene>
<evidence type="ECO:0000313" key="4">
    <source>
        <dbReference type="Proteomes" id="UP000194546"/>
    </source>
</evidence>
<dbReference type="EMBL" id="NBTZ01000138">
    <property type="protein sequence ID" value="OTP68093.1"/>
    <property type="molecule type" value="Genomic_DNA"/>
</dbReference>
<accession>A0A242MBH8</accession>
<name>A0A242MBH8_CABSO</name>
<evidence type="ECO:0000313" key="5">
    <source>
        <dbReference type="Proteomes" id="UP000195221"/>
    </source>
</evidence>
<keyword evidence="1" id="KW-1133">Transmembrane helix</keyword>
<keyword evidence="1" id="KW-0812">Transmembrane</keyword>
<dbReference type="EMBL" id="NBTY01000222">
    <property type="protein sequence ID" value="OTP65511.1"/>
    <property type="molecule type" value="Genomic_DNA"/>
</dbReference>
<reference evidence="3 5" key="2">
    <citation type="submission" date="2017-03" db="EMBL/GenBank/DDBJ databases">
        <title>Genome analysis of strain PAMC 26577.</title>
        <authorList>
            <person name="Oh H.-M."/>
            <person name="Yang J.-A."/>
        </authorList>
    </citation>
    <scope>NUCLEOTIDE SEQUENCE [LARGE SCALE GENOMIC DNA]</scope>
    <source>
        <strain evidence="3 5">PAMC 26577</strain>
    </source>
</reference>
<dbReference type="AlphaFoldDB" id="A0A242MBH8"/>
<evidence type="ECO:0000313" key="3">
    <source>
        <dbReference type="EMBL" id="OTP68093.1"/>
    </source>
</evidence>
<sequence>MSTFAYALSCDHAFHKNIIMLSIFIASNGFCTRVVVGSR</sequence>
<feature type="transmembrane region" description="Helical" evidence="1">
    <location>
        <begin position="18"/>
        <end position="36"/>
    </location>
</feature>
<comment type="caution">
    <text evidence="3">The sequence shown here is derived from an EMBL/GenBank/DDBJ whole genome shotgun (WGS) entry which is preliminary data.</text>
</comment>